<dbReference type="EMBL" id="CAJNYU010002934">
    <property type="protein sequence ID" value="CAF3612642.1"/>
    <property type="molecule type" value="Genomic_DNA"/>
</dbReference>
<organism evidence="1 2">
    <name type="scientific">Rotaria socialis</name>
    <dbReference type="NCBI Taxonomy" id="392032"/>
    <lineage>
        <taxon>Eukaryota</taxon>
        <taxon>Metazoa</taxon>
        <taxon>Spiralia</taxon>
        <taxon>Gnathifera</taxon>
        <taxon>Rotifera</taxon>
        <taxon>Eurotatoria</taxon>
        <taxon>Bdelloidea</taxon>
        <taxon>Philodinida</taxon>
        <taxon>Philodinidae</taxon>
        <taxon>Rotaria</taxon>
    </lineage>
</organism>
<accession>A0A818NTN8</accession>
<dbReference type="InterPro" id="IPR032675">
    <property type="entry name" value="LRR_dom_sf"/>
</dbReference>
<protein>
    <recommendedName>
        <fullName evidence="3">F-box domain-containing protein</fullName>
    </recommendedName>
</protein>
<gene>
    <name evidence="1" type="ORF">FME351_LOCUS22526</name>
</gene>
<sequence length="592" mass="68456">MSISMSSTHFISLPDIVLLEIFGYLSCEDVLYAFADLHDTHLIDLLIEHGSFRHICLSSQLSCHQYKILSQGSWRYDLVRSLVCKEMFSDFISDLAPCKIFSSLTDLRILSLRCPSECLSEFVIAHSSTLTYFTVMRSELSFQMEGYRTFLHSVLPHLSQLRLLDTDWRSYVSIDWSSLAGRLKSLEHLFTFMDSMSDVYALAVDGFSPCLRCLHVHINNAVIKSVLRELSTTTNFHMSQLETFDLYLNWREEDEDEEQIEWTVVETLTSKSVMPRLRQCSVVYKLTTNIEIRHMFQSPFFKNDERNIRIRFVLCFNTSIFIDSSDIANISDIRSVSSNEIFLKHNNEDNSKLYLTWFSQSWPSWTTFWMYHRDVAPRNGVRELGITASNTSLHSIGKLFPNVKELMCTYPASLSMADSSLAPTPLVNVLHLTVLDVVPGLELLLDGIMLPRLRSIRGMIVPLFVTLARRTNQMRTLDTIDHLEITDQNNGDERSFSFKQWYMLLDAVPRLRTLLFQFHNAKCPPIALADLFIDYIRRTIRTPLTLFSCCIDDVNDINSKEHFITRLEEGINMVRPSIQFASISSTRLYAWM</sequence>
<reference evidence="1" key="1">
    <citation type="submission" date="2021-02" db="EMBL/GenBank/DDBJ databases">
        <authorList>
            <person name="Nowell W R."/>
        </authorList>
    </citation>
    <scope>NUCLEOTIDE SEQUENCE</scope>
</reference>
<dbReference type="Proteomes" id="UP000663869">
    <property type="component" value="Unassembled WGS sequence"/>
</dbReference>
<evidence type="ECO:0000313" key="2">
    <source>
        <dbReference type="Proteomes" id="UP000663869"/>
    </source>
</evidence>
<dbReference type="AlphaFoldDB" id="A0A818NTN8"/>
<proteinExistence type="predicted"/>
<evidence type="ECO:0000313" key="1">
    <source>
        <dbReference type="EMBL" id="CAF3612642.1"/>
    </source>
</evidence>
<name>A0A818NTN8_9BILA</name>
<dbReference type="Gene3D" id="3.80.10.10">
    <property type="entry name" value="Ribonuclease Inhibitor"/>
    <property type="match status" value="1"/>
</dbReference>
<comment type="caution">
    <text evidence="1">The sequence shown here is derived from an EMBL/GenBank/DDBJ whole genome shotgun (WGS) entry which is preliminary data.</text>
</comment>
<evidence type="ECO:0008006" key="3">
    <source>
        <dbReference type="Google" id="ProtNLM"/>
    </source>
</evidence>